<dbReference type="PANTHER" id="PTHR42085:SF2">
    <property type="entry name" value="F-BOX DOMAIN-CONTAINING PROTEIN"/>
    <property type="match status" value="1"/>
</dbReference>
<name>M3AKY5_PSEFD</name>
<accession>M3AKY5</accession>
<dbReference type="AlphaFoldDB" id="M3AKY5"/>
<dbReference type="OrthoDB" id="3645403at2759"/>
<evidence type="ECO:0000313" key="2">
    <source>
        <dbReference type="Proteomes" id="UP000016932"/>
    </source>
</evidence>
<dbReference type="Proteomes" id="UP000016932">
    <property type="component" value="Unassembled WGS sequence"/>
</dbReference>
<keyword evidence="2" id="KW-1185">Reference proteome</keyword>
<dbReference type="GeneID" id="19334152"/>
<dbReference type="KEGG" id="pfj:MYCFIDRAFT_179567"/>
<reference evidence="1 2" key="1">
    <citation type="journal article" date="2012" name="PLoS Pathog.">
        <title>Diverse lifestyles and strategies of plant pathogenesis encoded in the genomes of eighteen Dothideomycetes fungi.</title>
        <authorList>
            <person name="Ohm R.A."/>
            <person name="Feau N."/>
            <person name="Henrissat B."/>
            <person name="Schoch C.L."/>
            <person name="Horwitz B.A."/>
            <person name="Barry K.W."/>
            <person name="Condon B.J."/>
            <person name="Copeland A.C."/>
            <person name="Dhillon B."/>
            <person name="Glaser F."/>
            <person name="Hesse C.N."/>
            <person name="Kosti I."/>
            <person name="LaButti K."/>
            <person name="Lindquist E.A."/>
            <person name="Lucas S."/>
            <person name="Salamov A.A."/>
            <person name="Bradshaw R.E."/>
            <person name="Ciuffetti L."/>
            <person name="Hamelin R.C."/>
            <person name="Kema G.H.J."/>
            <person name="Lawrence C."/>
            <person name="Scott J.A."/>
            <person name="Spatafora J.W."/>
            <person name="Turgeon B.G."/>
            <person name="de Wit P.J.G.M."/>
            <person name="Zhong S."/>
            <person name="Goodwin S.B."/>
            <person name="Grigoriev I.V."/>
        </authorList>
    </citation>
    <scope>NUCLEOTIDE SEQUENCE [LARGE SCALE GENOMIC DNA]</scope>
    <source>
        <strain evidence="1 2">CIRAD86</strain>
    </source>
</reference>
<gene>
    <name evidence="1" type="ORF">MYCFIDRAFT_179567</name>
</gene>
<dbReference type="VEuPathDB" id="FungiDB:MYCFIDRAFT_179567"/>
<organism evidence="1 2">
    <name type="scientific">Pseudocercospora fijiensis (strain CIRAD86)</name>
    <name type="common">Black leaf streak disease fungus</name>
    <name type="synonym">Mycosphaerella fijiensis</name>
    <dbReference type="NCBI Taxonomy" id="383855"/>
    <lineage>
        <taxon>Eukaryota</taxon>
        <taxon>Fungi</taxon>
        <taxon>Dikarya</taxon>
        <taxon>Ascomycota</taxon>
        <taxon>Pezizomycotina</taxon>
        <taxon>Dothideomycetes</taxon>
        <taxon>Dothideomycetidae</taxon>
        <taxon>Mycosphaerellales</taxon>
        <taxon>Mycosphaerellaceae</taxon>
        <taxon>Pseudocercospora</taxon>
    </lineage>
</organism>
<sequence length="1001" mass="114387">MIFGITQGNQFVFGTYCGVSIYEESIGVFYGLNTFVFECQQELVDTALRMKSNFERLRLVYITLRIEDMKYGEYKDYVRQSLRQLMHLPQLRLDKLMISYEYFEDVPAMDCYKCDKTGVHDRYYEEVEDLLKPILSMAKRAKSVEVGYTETCTSLKRFILSRVAHRPTVKMLATSSNFSEGWLQPESERTLRCRIGKKETQKDFPGVSRHMDFNSGDIRLNAFQWVRNNFARTRHQTTFKMKLRSPKMSELQRYSSSLTTSTSSSPIWREEHLNGDRQPHIATSIDHSTVLAIFIVNQTLPSNGLSSTHLSRIHEITRAMSRTITLDMRLKTELAQSELRAEITDLVEPYRMASDRPPFSACELMIMACASQDFSGQSIPSLSPLNRNPFEDTHLAFSSYDLPIEWSDDGDVFKVCPKAARVALRHYLEPTRAGMFLFIKLPPELRNRIYQLSLVFDTELDIASSRPLAVMRQLGDTREPILFHVALQRSTASNDWGRPCYVLPEVSTTALLRVSRQVRREASKIFYGLNTFKFENAMVISNFFDSIPLQVVNIRRLSVVIDLRVTKDDPLRLATALEKLSKSRLDLLTLCEQVCPIYTRADFTTTAIDAMLACARHAKQVKYTRNYTSRECTSLERFVLSRLRPEGKVKLLCYGHHSGSSTRCTNPPCSWSSAQRVIDSGPVSNIARRARIFLLKEAFLYRIIEISAPFLLAADSPRPDHMSLEGKTLALLFSSERLEIDFKMEVARCSIKTQRCTRILTSFSRSFSKAPNSSSTPFDSGILAYATFKSVSGIKVQYIPSAIALITSSNSSLESTLLPAYAKCLRLVIFGLDHNFDRGVHTSMHPSTLEHSMRTNTFQPHHFEHIEPQEPTPPKHKSAQHLLLFPFVQISFLDSMPTNSRRHQPKSTDSGKICLLHLWHIKHKYLQGNENLLHNHYYPVRTHSLVDTNSKQVPSSNFSLMAERARHAAQSIIIKMAEKTEDLQYEEQAVLQMYDNGPGVG</sequence>
<evidence type="ECO:0000313" key="1">
    <source>
        <dbReference type="EMBL" id="EME78122.1"/>
    </source>
</evidence>
<dbReference type="RefSeq" id="XP_007931814.1">
    <property type="nucleotide sequence ID" value="XM_007933623.1"/>
</dbReference>
<dbReference type="EMBL" id="KB446564">
    <property type="protein sequence ID" value="EME78122.1"/>
    <property type="molecule type" value="Genomic_DNA"/>
</dbReference>
<proteinExistence type="predicted"/>
<dbReference type="PANTHER" id="PTHR42085">
    <property type="entry name" value="F-BOX DOMAIN-CONTAINING PROTEIN"/>
    <property type="match status" value="1"/>
</dbReference>
<dbReference type="InterPro" id="IPR038883">
    <property type="entry name" value="AN11006-like"/>
</dbReference>
<protein>
    <submittedName>
        <fullName evidence="1">Uncharacterized protein</fullName>
    </submittedName>
</protein>
<dbReference type="HOGENOM" id="CLU_299591_0_0_1"/>